<protein>
    <submittedName>
        <fullName evidence="10">Ger(X)C family spore germination protein</fullName>
    </submittedName>
</protein>
<organism evidence="10 11">
    <name type="scientific">Paenibacillus piri</name>
    <dbReference type="NCBI Taxonomy" id="2547395"/>
    <lineage>
        <taxon>Bacteria</taxon>
        <taxon>Bacillati</taxon>
        <taxon>Bacillota</taxon>
        <taxon>Bacilli</taxon>
        <taxon>Bacillales</taxon>
        <taxon>Paenibacillaceae</taxon>
        <taxon>Paenibacillus</taxon>
    </lineage>
</organism>
<keyword evidence="11" id="KW-1185">Reference proteome</keyword>
<gene>
    <name evidence="10" type="ORF">E1757_10705</name>
</gene>
<dbReference type="Gene3D" id="3.30.300.210">
    <property type="entry name" value="Nutrient germinant receptor protein C, domain 3"/>
    <property type="match status" value="1"/>
</dbReference>
<evidence type="ECO:0000256" key="1">
    <source>
        <dbReference type="ARBA" id="ARBA00004635"/>
    </source>
</evidence>
<evidence type="ECO:0000256" key="3">
    <source>
        <dbReference type="ARBA" id="ARBA00022544"/>
    </source>
</evidence>
<dbReference type="NCBIfam" id="TIGR02887">
    <property type="entry name" value="spore_ger_x_C"/>
    <property type="match status" value="1"/>
</dbReference>
<proteinExistence type="inferred from homology"/>
<dbReference type="Proteomes" id="UP000295636">
    <property type="component" value="Unassembled WGS sequence"/>
</dbReference>
<comment type="caution">
    <text evidence="10">The sequence shown here is derived from an EMBL/GenBank/DDBJ whole genome shotgun (WGS) entry which is preliminary data.</text>
</comment>
<comment type="similarity">
    <text evidence="2">Belongs to the GerABKC lipoprotein family.</text>
</comment>
<evidence type="ECO:0000256" key="2">
    <source>
        <dbReference type="ARBA" id="ARBA00007886"/>
    </source>
</evidence>
<evidence type="ECO:0000259" key="8">
    <source>
        <dbReference type="Pfam" id="PF05504"/>
    </source>
</evidence>
<keyword evidence="5" id="KW-0472">Membrane</keyword>
<dbReference type="GO" id="GO:0009847">
    <property type="term" value="P:spore germination"/>
    <property type="evidence" value="ECO:0007669"/>
    <property type="project" value="InterPro"/>
</dbReference>
<dbReference type="GO" id="GO:0016020">
    <property type="term" value="C:membrane"/>
    <property type="evidence" value="ECO:0007669"/>
    <property type="project" value="UniProtKB-SubCell"/>
</dbReference>
<evidence type="ECO:0000259" key="9">
    <source>
        <dbReference type="Pfam" id="PF25198"/>
    </source>
</evidence>
<feature type="domain" description="Spore germination protein N-terminal" evidence="9">
    <location>
        <begin position="63"/>
        <end position="234"/>
    </location>
</feature>
<evidence type="ECO:0000256" key="7">
    <source>
        <dbReference type="ARBA" id="ARBA00023288"/>
    </source>
</evidence>
<evidence type="ECO:0000256" key="4">
    <source>
        <dbReference type="ARBA" id="ARBA00022729"/>
    </source>
</evidence>
<dbReference type="EMBL" id="SMRT01000004">
    <property type="protein sequence ID" value="TDF97981.1"/>
    <property type="molecule type" value="Genomic_DNA"/>
</dbReference>
<evidence type="ECO:0000313" key="10">
    <source>
        <dbReference type="EMBL" id="TDF97981.1"/>
    </source>
</evidence>
<keyword evidence="6" id="KW-0564">Palmitate</keyword>
<keyword evidence="4" id="KW-0732">Signal</keyword>
<dbReference type="InterPro" id="IPR046953">
    <property type="entry name" value="Spore_GerAC-like_C"/>
</dbReference>
<dbReference type="InterPro" id="IPR057336">
    <property type="entry name" value="GerAC_N"/>
</dbReference>
<keyword evidence="7" id="KW-0449">Lipoprotein</keyword>
<dbReference type="AlphaFoldDB" id="A0A4R5KQH3"/>
<dbReference type="OrthoDB" id="9816067at2"/>
<dbReference type="Pfam" id="PF05504">
    <property type="entry name" value="Spore_GerAC"/>
    <property type="match status" value="1"/>
</dbReference>
<dbReference type="PANTHER" id="PTHR35789:SF1">
    <property type="entry name" value="SPORE GERMINATION PROTEIN B3"/>
    <property type="match status" value="1"/>
</dbReference>
<reference evidence="10 11" key="1">
    <citation type="submission" date="2019-03" db="EMBL/GenBank/DDBJ databases">
        <title>This is whole genome sequence of Paenibacillus sp MS74 strain.</title>
        <authorList>
            <person name="Trinh H.N."/>
        </authorList>
    </citation>
    <scope>NUCLEOTIDE SEQUENCE [LARGE SCALE GENOMIC DNA]</scope>
    <source>
        <strain evidence="10 11">MS74</strain>
    </source>
</reference>
<dbReference type="PANTHER" id="PTHR35789">
    <property type="entry name" value="SPORE GERMINATION PROTEIN B3"/>
    <property type="match status" value="1"/>
</dbReference>
<dbReference type="InterPro" id="IPR038501">
    <property type="entry name" value="Spore_GerAC_C_sf"/>
</dbReference>
<sequence>MENENPSRPIRIQQAKTTRLFEKMGKTPGGRRLTMSLKWFRRFLIPTSACLFLSFLTGCWSTVELNDQAFAKIMLLDKSDDGIEMTLEFPLPNQMVPSQEGGGGGGGGKSGKPFAYVTKRDRDVAKAYRAIQADLSRKISFGQLRIIVIGRKLAEDGIGQVVDFIAREPKIHINSNVFITEGKPVELASILVGFERFPTDILSGYIEEKVTVEVTVKDLLMANYTGGDLVIPMLVFGREGIVKKKTDEKWMGTDGAAIFKDGKMVSLLNTMEMRGALWILGKLKNAEVNVPSPSDGKNVSFMVTQATTRIKPEVEGDPTIHIRCKAEVDVLANESNINLEDPDQLKLLEQRLGKKLEGRMAQAIAKSKKAKSDAFQFGNYVRWRFPQKWEEIKPGWRELYVDKVNVKEHVDVSIKRLGAVRKAEGQRLLSNQGEQR</sequence>
<evidence type="ECO:0000256" key="5">
    <source>
        <dbReference type="ARBA" id="ARBA00023136"/>
    </source>
</evidence>
<keyword evidence="3" id="KW-0309">Germination</keyword>
<dbReference type="Pfam" id="PF25198">
    <property type="entry name" value="Spore_GerAC_N"/>
    <property type="match status" value="1"/>
</dbReference>
<feature type="domain" description="Spore germination GerAC-like C-terminal" evidence="8">
    <location>
        <begin position="254"/>
        <end position="418"/>
    </location>
</feature>
<name>A0A4R5KQH3_9BACL</name>
<dbReference type="InterPro" id="IPR008844">
    <property type="entry name" value="Spore_GerAC-like"/>
</dbReference>
<evidence type="ECO:0000313" key="11">
    <source>
        <dbReference type="Proteomes" id="UP000295636"/>
    </source>
</evidence>
<accession>A0A4R5KQH3</accession>
<evidence type="ECO:0000256" key="6">
    <source>
        <dbReference type="ARBA" id="ARBA00023139"/>
    </source>
</evidence>
<comment type="subcellular location">
    <subcellularLocation>
        <location evidence="1">Membrane</location>
        <topology evidence="1">Lipid-anchor</topology>
    </subcellularLocation>
</comment>